<proteinExistence type="predicted"/>
<dbReference type="OMA" id="WIISFTS"/>
<dbReference type="Proteomes" id="UP000085678">
    <property type="component" value="Unplaced"/>
</dbReference>
<dbReference type="AlphaFoldDB" id="A0A1S3HJZ0"/>
<evidence type="ECO:0000313" key="2">
    <source>
        <dbReference type="Proteomes" id="UP000085678"/>
    </source>
</evidence>
<name>A0A1S3HJZ0_LINAN</name>
<dbReference type="RefSeq" id="XP_013385771.1">
    <property type="nucleotide sequence ID" value="XM_013530317.2"/>
</dbReference>
<keyword evidence="2" id="KW-1185">Reference proteome</keyword>
<dbReference type="GeneID" id="106155455"/>
<evidence type="ECO:0000313" key="3">
    <source>
        <dbReference type="RefSeq" id="XP_013385771.1"/>
    </source>
</evidence>
<reference evidence="3" key="1">
    <citation type="submission" date="2025-08" db="UniProtKB">
        <authorList>
            <consortium name="RefSeq"/>
        </authorList>
    </citation>
    <scope>IDENTIFICATION</scope>
    <source>
        <tissue evidence="3">Gonads</tissue>
    </source>
</reference>
<organism evidence="2 3">
    <name type="scientific">Lingula anatina</name>
    <name type="common">Brachiopod</name>
    <name type="synonym">Lingula unguis</name>
    <dbReference type="NCBI Taxonomy" id="7574"/>
    <lineage>
        <taxon>Eukaryota</taxon>
        <taxon>Metazoa</taxon>
        <taxon>Spiralia</taxon>
        <taxon>Lophotrochozoa</taxon>
        <taxon>Brachiopoda</taxon>
        <taxon>Linguliformea</taxon>
        <taxon>Lingulata</taxon>
        <taxon>Lingulida</taxon>
        <taxon>Linguloidea</taxon>
        <taxon>Lingulidae</taxon>
        <taxon>Lingula</taxon>
    </lineage>
</organism>
<evidence type="ECO:0000256" key="1">
    <source>
        <dbReference type="SAM" id="SignalP"/>
    </source>
</evidence>
<keyword evidence="1" id="KW-0732">Signal</keyword>
<accession>A0A1S3HJZ0</accession>
<protein>
    <submittedName>
        <fullName evidence="3">Uncharacterized protein LOC106155455</fullName>
    </submittedName>
</protein>
<gene>
    <name evidence="3" type="primary">LOC106155455</name>
</gene>
<dbReference type="KEGG" id="lak:106155455"/>
<sequence>MARVPLLLAVVVLVVIACQSPVQGSSFTLQGLVALLRGGVRIADQLTGINGQVDRGNNCAINWNVNIYPGFKVRWMGVCVDTCTGVTSVSKKNSRSGALEHCLEDIYTKMARRGLLTG</sequence>
<feature type="signal peptide" evidence="1">
    <location>
        <begin position="1"/>
        <end position="24"/>
    </location>
</feature>
<feature type="chain" id="PRO_5010200772" evidence="1">
    <location>
        <begin position="25"/>
        <end position="118"/>
    </location>
</feature>
<dbReference type="PROSITE" id="PS51257">
    <property type="entry name" value="PROKAR_LIPOPROTEIN"/>
    <property type="match status" value="1"/>
</dbReference>
<dbReference type="InParanoid" id="A0A1S3HJZ0"/>
<dbReference type="OrthoDB" id="6098061at2759"/>